<evidence type="ECO:0000256" key="2">
    <source>
        <dbReference type="ARBA" id="ARBA00022552"/>
    </source>
</evidence>
<evidence type="ECO:0000256" key="6">
    <source>
        <dbReference type="ARBA" id="ARBA00025767"/>
    </source>
</evidence>
<dbReference type="SUPFAM" id="SSF50978">
    <property type="entry name" value="WD40 repeat-like"/>
    <property type="match status" value="1"/>
</dbReference>
<feature type="region of interest" description="Disordered" evidence="8">
    <location>
        <begin position="178"/>
        <end position="203"/>
    </location>
</feature>
<dbReference type="GO" id="GO:0034388">
    <property type="term" value="C:Pwp2p-containing subcomplex of 90S preribosome"/>
    <property type="evidence" value="ECO:0007669"/>
    <property type="project" value="TreeGrafter"/>
</dbReference>
<dbReference type="SMART" id="SM00320">
    <property type="entry name" value="WD40"/>
    <property type="match status" value="5"/>
</dbReference>
<reference evidence="9" key="1">
    <citation type="submission" date="2022-03" db="EMBL/GenBank/DDBJ databases">
        <authorList>
            <person name="Legras J.-L."/>
            <person name="Devillers H."/>
            <person name="Grondin C."/>
        </authorList>
    </citation>
    <scope>NUCLEOTIDE SEQUENCE</scope>
    <source>
        <strain evidence="9">CLIB 1423</strain>
    </source>
</reference>
<dbReference type="PROSITE" id="PS50294">
    <property type="entry name" value="WD_REPEATS_REGION"/>
    <property type="match status" value="1"/>
</dbReference>
<evidence type="ECO:0000256" key="8">
    <source>
        <dbReference type="SAM" id="MobiDB-lite"/>
    </source>
</evidence>
<dbReference type="Proteomes" id="UP000837801">
    <property type="component" value="Unassembled WGS sequence"/>
</dbReference>
<keyword evidence="10" id="KW-1185">Reference proteome</keyword>
<gene>
    <name evidence="9" type="ORF">CLIB1423_12S02916</name>
</gene>
<evidence type="ECO:0000313" key="9">
    <source>
        <dbReference type="EMBL" id="CAH2353787.1"/>
    </source>
</evidence>
<keyword evidence="4" id="KW-0677">Repeat</keyword>
<evidence type="ECO:0000256" key="3">
    <source>
        <dbReference type="ARBA" id="ARBA00022574"/>
    </source>
</evidence>
<accession>A0A9P0VZQ5</accession>
<organism evidence="9 10">
    <name type="scientific">[Candida] railenensis</name>
    <dbReference type="NCBI Taxonomy" id="45579"/>
    <lineage>
        <taxon>Eukaryota</taxon>
        <taxon>Fungi</taxon>
        <taxon>Dikarya</taxon>
        <taxon>Ascomycota</taxon>
        <taxon>Saccharomycotina</taxon>
        <taxon>Pichiomycetes</taxon>
        <taxon>Debaryomycetaceae</taxon>
        <taxon>Kurtzmaniella</taxon>
    </lineage>
</organism>
<keyword evidence="3 7" id="KW-0853">WD repeat</keyword>
<evidence type="ECO:0000256" key="1">
    <source>
        <dbReference type="ARBA" id="ARBA00004604"/>
    </source>
</evidence>
<evidence type="ECO:0000256" key="7">
    <source>
        <dbReference type="PROSITE-ProRule" id="PRU00221"/>
    </source>
</evidence>
<dbReference type="InterPro" id="IPR015943">
    <property type="entry name" value="WD40/YVTN_repeat-like_dom_sf"/>
</dbReference>
<name>A0A9P0VZQ5_9ASCO</name>
<feature type="compositionally biased region" description="Acidic residues" evidence="8">
    <location>
        <begin position="99"/>
        <end position="119"/>
    </location>
</feature>
<dbReference type="PANTHER" id="PTHR18359:SF0">
    <property type="entry name" value="U3 SMALL NUCLEOLAR RNA-ASSOCIATED PROTEIN 18 HOMOLOG"/>
    <property type="match status" value="1"/>
</dbReference>
<sequence>MAGSKALPNVKVPPKDEEELLLEKLVFGDSEGFESNLKKIDNLYDFSDDEDNDNASSLSDSDDEGSDLDGVQDEDLFFIDDNGDNGEDAMEIDGHDQSNDSDSDEDDNEDEDEDAWIDSDDEKVTISLLSSDRIRKLRKTEADSIISGNTYSKRIRSQFEKIYPRPEWITKLEERLEAGENDEDDNEDLEEADGDSAPEPTDSNAILNLLSTSASFIITKQLKLIAPNRISITRLQNANHVKPSKGAIQTLSFHHSHPLLMTGGFDRTLRIYHIDGKTNNLVTSLHLRNSPITSSSFSPLSANSNLIFAGGRRRYMNKWDLNSGEVEKISRMYGHEQTQKSFEYFKISPKGNYIGLTGNSGWCNILNGVTGQWIRGFKIEGTIIDFEFGFDESFIIIVNTAGEVWEFELNSKSKTKKVDNGVIINKWQDDAGVGITKIKLGGPKNRWLAIGTSNGIVNIYDRNSNNLKPFKCVENLVTSISSLAFSPDGQILAIASRAKKDAFRLVHLPSGTVYSNWPTSGTPLGRVTAVSFSPNNEMLAIGNEGGKVTLWRLNHY</sequence>
<evidence type="ECO:0000313" key="10">
    <source>
        <dbReference type="Proteomes" id="UP000837801"/>
    </source>
</evidence>
<comment type="similarity">
    <text evidence="6">Belongs to the WD repeat UTP18 family.</text>
</comment>
<dbReference type="InterPro" id="IPR036322">
    <property type="entry name" value="WD40_repeat_dom_sf"/>
</dbReference>
<dbReference type="Pfam" id="PF00400">
    <property type="entry name" value="WD40"/>
    <property type="match status" value="3"/>
</dbReference>
<feature type="compositionally biased region" description="Acidic residues" evidence="8">
    <location>
        <begin position="60"/>
        <end position="91"/>
    </location>
</feature>
<keyword evidence="2" id="KW-0698">rRNA processing</keyword>
<dbReference type="InterPro" id="IPR001680">
    <property type="entry name" value="WD40_rpt"/>
</dbReference>
<dbReference type="AlphaFoldDB" id="A0A9P0VZQ5"/>
<dbReference type="Gene3D" id="2.130.10.10">
    <property type="entry name" value="YVTN repeat-like/Quinoprotein amine dehydrogenase"/>
    <property type="match status" value="1"/>
</dbReference>
<feature type="repeat" description="WD" evidence="7">
    <location>
        <begin position="527"/>
        <end position="556"/>
    </location>
</feature>
<dbReference type="PANTHER" id="PTHR18359">
    <property type="entry name" value="WD-REPEAT PROTEIN-RELATED"/>
    <property type="match status" value="1"/>
</dbReference>
<evidence type="ECO:0000256" key="5">
    <source>
        <dbReference type="ARBA" id="ARBA00023242"/>
    </source>
</evidence>
<proteinExistence type="inferred from homology"/>
<dbReference type="GO" id="GO:0032040">
    <property type="term" value="C:small-subunit processome"/>
    <property type="evidence" value="ECO:0007669"/>
    <property type="project" value="TreeGrafter"/>
</dbReference>
<dbReference type="EMBL" id="CAKXYY010000012">
    <property type="protein sequence ID" value="CAH2353787.1"/>
    <property type="molecule type" value="Genomic_DNA"/>
</dbReference>
<dbReference type="PROSITE" id="PS50082">
    <property type="entry name" value="WD_REPEATS_2"/>
    <property type="match status" value="1"/>
</dbReference>
<dbReference type="FunFam" id="2.130.10.10:FF:000660">
    <property type="entry name" value="U3 snoRNP protein"/>
    <property type="match status" value="1"/>
</dbReference>
<dbReference type="InterPro" id="IPR045161">
    <property type="entry name" value="Utp18"/>
</dbReference>
<feature type="region of interest" description="Disordered" evidence="8">
    <location>
        <begin position="44"/>
        <end position="119"/>
    </location>
</feature>
<keyword evidence="5" id="KW-0539">Nucleus</keyword>
<evidence type="ECO:0000256" key="4">
    <source>
        <dbReference type="ARBA" id="ARBA00022737"/>
    </source>
</evidence>
<dbReference type="OrthoDB" id="1935146at2759"/>
<comment type="caution">
    <text evidence="9">The sequence shown here is derived from an EMBL/GenBank/DDBJ whole genome shotgun (WGS) entry which is preliminary data.</text>
</comment>
<dbReference type="GO" id="GO:0006364">
    <property type="term" value="P:rRNA processing"/>
    <property type="evidence" value="ECO:0007669"/>
    <property type="project" value="UniProtKB-KW"/>
</dbReference>
<comment type="subcellular location">
    <subcellularLocation>
        <location evidence="1">Nucleus</location>
        <location evidence="1">Nucleolus</location>
    </subcellularLocation>
</comment>
<feature type="compositionally biased region" description="Acidic residues" evidence="8">
    <location>
        <begin position="179"/>
        <end position="196"/>
    </location>
</feature>
<protein>
    <submittedName>
        <fullName evidence="9">U3 small nucleolar RNA-associated protein 18</fullName>
    </submittedName>
</protein>